<feature type="transmembrane region" description="Helical" evidence="27">
    <location>
        <begin position="1654"/>
        <end position="1674"/>
    </location>
</feature>
<dbReference type="GO" id="GO:0005774">
    <property type="term" value="C:vacuolar membrane"/>
    <property type="evidence" value="ECO:0007669"/>
    <property type="project" value="UniProtKB-SubCell"/>
</dbReference>
<evidence type="ECO:0000256" key="25">
    <source>
        <dbReference type="SAM" id="Coils"/>
    </source>
</evidence>
<dbReference type="InterPro" id="IPR020846">
    <property type="entry name" value="MFS_dom"/>
</dbReference>
<feature type="transmembrane region" description="Helical" evidence="27">
    <location>
        <begin position="1500"/>
        <end position="1519"/>
    </location>
</feature>
<dbReference type="Pfam" id="PF07690">
    <property type="entry name" value="MFS_1"/>
    <property type="match status" value="1"/>
</dbReference>
<dbReference type="GO" id="GO:0022857">
    <property type="term" value="F:transmembrane transporter activity"/>
    <property type="evidence" value="ECO:0007669"/>
    <property type="project" value="InterPro"/>
</dbReference>
<dbReference type="Pfam" id="PF13476">
    <property type="entry name" value="AAA_23"/>
    <property type="match status" value="1"/>
</dbReference>
<dbReference type="InterPro" id="IPR004584">
    <property type="entry name" value="Rad50_eukaryotes"/>
</dbReference>
<dbReference type="GO" id="GO:0000794">
    <property type="term" value="C:condensed nuclear chromosome"/>
    <property type="evidence" value="ECO:0007669"/>
    <property type="project" value="TreeGrafter"/>
</dbReference>
<evidence type="ECO:0000256" key="3">
    <source>
        <dbReference type="ARBA" id="ARBA00004128"/>
    </source>
</evidence>
<evidence type="ECO:0000256" key="6">
    <source>
        <dbReference type="ARBA" id="ARBA00009439"/>
    </source>
</evidence>
<name>C7YIJ9_FUSV7</name>
<dbReference type="NCBIfam" id="TIGR00606">
    <property type="entry name" value="rad50"/>
    <property type="match status" value="1"/>
</dbReference>
<feature type="region of interest" description="Disordered" evidence="26">
    <location>
        <begin position="1395"/>
        <end position="1421"/>
    </location>
</feature>
<evidence type="ECO:0000256" key="11">
    <source>
        <dbReference type="ARBA" id="ARBA00022723"/>
    </source>
</evidence>
<evidence type="ECO:0000256" key="22">
    <source>
        <dbReference type="ARBA" id="ARBA00057269"/>
    </source>
</evidence>
<evidence type="ECO:0000256" key="9">
    <source>
        <dbReference type="ARBA" id="ARBA00022454"/>
    </source>
</evidence>
<dbReference type="eggNOG" id="KOG0962">
    <property type="taxonomic scope" value="Eukaryota"/>
</dbReference>
<organism evidence="29 30">
    <name type="scientific">Fusarium vanettenii (strain ATCC MYA-4622 / CBS 123669 / FGSC 9596 / NRRL 45880 / 77-13-4)</name>
    <name type="common">Fusarium solani subsp. pisi</name>
    <dbReference type="NCBI Taxonomy" id="660122"/>
    <lineage>
        <taxon>Eukaryota</taxon>
        <taxon>Fungi</taxon>
        <taxon>Dikarya</taxon>
        <taxon>Ascomycota</taxon>
        <taxon>Pezizomycotina</taxon>
        <taxon>Sordariomycetes</taxon>
        <taxon>Hypocreomycetidae</taxon>
        <taxon>Hypocreales</taxon>
        <taxon>Nectriaceae</taxon>
        <taxon>Fusarium</taxon>
        <taxon>Fusarium solani species complex</taxon>
        <taxon>Fusarium vanettenii</taxon>
    </lineage>
</organism>
<dbReference type="FunFam" id="3.40.50.300:FF:000947">
    <property type="entry name" value="DNA repair protein RAD50"/>
    <property type="match status" value="1"/>
</dbReference>
<dbReference type="GO" id="GO:0043047">
    <property type="term" value="F:single-stranded telomeric DNA binding"/>
    <property type="evidence" value="ECO:0007669"/>
    <property type="project" value="TreeGrafter"/>
</dbReference>
<evidence type="ECO:0000256" key="17">
    <source>
        <dbReference type="ARBA" id="ARBA00023136"/>
    </source>
</evidence>
<feature type="coiled-coil region" evidence="25">
    <location>
        <begin position="187"/>
        <end position="346"/>
    </location>
</feature>
<feature type="compositionally biased region" description="Low complexity" evidence="26">
    <location>
        <begin position="1400"/>
        <end position="1411"/>
    </location>
</feature>
<dbReference type="GO" id="GO:0046872">
    <property type="term" value="F:metal ion binding"/>
    <property type="evidence" value="ECO:0007669"/>
    <property type="project" value="UniProtKB-KW"/>
</dbReference>
<evidence type="ECO:0000256" key="4">
    <source>
        <dbReference type="ARBA" id="ARBA00004286"/>
    </source>
</evidence>
<evidence type="ECO:0000256" key="10">
    <source>
        <dbReference type="ARBA" id="ARBA00022692"/>
    </source>
</evidence>
<keyword evidence="16 25" id="KW-0175">Coiled coil</keyword>
<keyword evidence="8" id="KW-0813">Transport</keyword>
<dbReference type="FunCoup" id="C7YIJ9">
    <property type="interactions" value="1017"/>
</dbReference>
<evidence type="ECO:0000256" key="27">
    <source>
        <dbReference type="SAM" id="Phobius"/>
    </source>
</evidence>
<feature type="coiled-coil region" evidence="25">
    <location>
        <begin position="843"/>
        <end position="915"/>
    </location>
</feature>
<dbReference type="GO" id="GO:0006302">
    <property type="term" value="P:double-strand break repair"/>
    <property type="evidence" value="ECO:0007669"/>
    <property type="project" value="InterPro"/>
</dbReference>
<dbReference type="PANTHER" id="PTHR18867">
    <property type="entry name" value="RAD50"/>
    <property type="match status" value="1"/>
</dbReference>
<dbReference type="InterPro" id="IPR038729">
    <property type="entry name" value="Rad50/SbcC_AAA"/>
</dbReference>
<dbReference type="PRINTS" id="PR01036">
    <property type="entry name" value="TCRTETB"/>
</dbReference>
<keyword evidence="18" id="KW-0325">Glycoprotein</keyword>
<dbReference type="SUPFAM" id="SSF103473">
    <property type="entry name" value="MFS general substrate transporter"/>
    <property type="match status" value="2"/>
</dbReference>
<comment type="cofactor">
    <cofactor evidence="1">
        <name>Zn(2+)</name>
        <dbReference type="ChEBI" id="CHEBI:29105"/>
    </cofactor>
</comment>
<dbReference type="GO" id="GO:0016887">
    <property type="term" value="F:ATP hydrolysis activity"/>
    <property type="evidence" value="ECO:0007669"/>
    <property type="project" value="InterPro"/>
</dbReference>
<feature type="coiled-coil region" evidence="25">
    <location>
        <begin position="744"/>
        <end position="792"/>
    </location>
</feature>
<evidence type="ECO:0000256" key="21">
    <source>
        <dbReference type="ARBA" id="ARBA00049360"/>
    </source>
</evidence>
<keyword evidence="11" id="KW-0479">Metal-binding</keyword>
<comment type="similarity">
    <text evidence="6">Belongs to the SMC family. RAD50 subfamily.</text>
</comment>
<feature type="transmembrane region" description="Helical" evidence="27">
    <location>
        <begin position="1558"/>
        <end position="1576"/>
    </location>
</feature>
<dbReference type="HOGENOM" id="CLU_234707_0_0_1"/>
<dbReference type="Gene3D" id="1.20.1720.10">
    <property type="entry name" value="Multidrug resistance protein D"/>
    <property type="match status" value="1"/>
</dbReference>
<dbReference type="STRING" id="660122.C7YIJ9"/>
<dbReference type="GeneID" id="9676455"/>
<dbReference type="OrthoDB" id="18797at2759"/>
<feature type="transmembrane region" description="Helical" evidence="27">
    <location>
        <begin position="1620"/>
        <end position="1642"/>
    </location>
</feature>
<dbReference type="InParanoid" id="C7YIJ9"/>
<evidence type="ECO:0000256" key="16">
    <source>
        <dbReference type="ARBA" id="ARBA00023054"/>
    </source>
</evidence>
<keyword evidence="10 27" id="KW-0812">Transmembrane</keyword>
<evidence type="ECO:0000313" key="30">
    <source>
        <dbReference type="Proteomes" id="UP000005206"/>
    </source>
</evidence>
<dbReference type="GO" id="GO:0000722">
    <property type="term" value="P:telomere maintenance via recombination"/>
    <property type="evidence" value="ECO:0007669"/>
    <property type="project" value="TreeGrafter"/>
</dbReference>
<comment type="catalytic activity">
    <reaction evidence="21">
        <text>ATP + H2O = ADP + phosphate + H(+)</text>
        <dbReference type="Rhea" id="RHEA:13065"/>
        <dbReference type="ChEBI" id="CHEBI:15377"/>
        <dbReference type="ChEBI" id="CHEBI:15378"/>
        <dbReference type="ChEBI" id="CHEBI:30616"/>
        <dbReference type="ChEBI" id="CHEBI:43474"/>
        <dbReference type="ChEBI" id="CHEBI:456216"/>
    </reaction>
</comment>
<evidence type="ECO:0000256" key="7">
    <source>
        <dbReference type="ARBA" id="ARBA00017893"/>
    </source>
</evidence>
<keyword evidence="12" id="KW-0227">DNA damage</keyword>
<dbReference type="GO" id="GO:0030870">
    <property type="term" value="C:Mre11 complex"/>
    <property type="evidence" value="ECO:0007669"/>
    <property type="project" value="InterPro"/>
</dbReference>
<keyword evidence="14" id="KW-0862">Zinc</keyword>
<evidence type="ECO:0000256" key="18">
    <source>
        <dbReference type="ARBA" id="ARBA00023180"/>
    </source>
</evidence>
<feature type="domain" description="Major facilitator superfamily (MFS) profile" evidence="28">
    <location>
        <begin position="1435"/>
        <end position="1925"/>
    </location>
</feature>
<dbReference type="OMA" id="FSDYYYR"/>
<dbReference type="InterPro" id="IPR027417">
    <property type="entry name" value="P-loop_NTPase"/>
</dbReference>
<keyword evidence="15 27" id="KW-1133">Transmembrane helix</keyword>
<dbReference type="InterPro" id="IPR036259">
    <property type="entry name" value="MFS_trans_sf"/>
</dbReference>
<feature type="transmembrane region" description="Helical" evidence="27">
    <location>
        <begin position="1695"/>
        <end position="1715"/>
    </location>
</feature>
<evidence type="ECO:0000256" key="1">
    <source>
        <dbReference type="ARBA" id="ARBA00001947"/>
    </source>
</evidence>
<feature type="transmembrane region" description="Helical" evidence="27">
    <location>
        <begin position="1727"/>
        <end position="1748"/>
    </location>
</feature>
<dbReference type="EMBL" id="GG698896">
    <property type="protein sequence ID" value="EEU48106.1"/>
    <property type="molecule type" value="Genomic_DNA"/>
</dbReference>
<feature type="transmembrane region" description="Helical" evidence="27">
    <location>
        <begin position="1469"/>
        <end position="1488"/>
    </location>
</feature>
<evidence type="ECO:0000256" key="14">
    <source>
        <dbReference type="ARBA" id="ARBA00022833"/>
    </source>
</evidence>
<feature type="coiled-coil region" evidence="25">
    <location>
        <begin position="642"/>
        <end position="669"/>
    </location>
</feature>
<keyword evidence="30" id="KW-1185">Reference proteome</keyword>
<dbReference type="GO" id="GO:0007004">
    <property type="term" value="P:telomere maintenance via telomerase"/>
    <property type="evidence" value="ECO:0007669"/>
    <property type="project" value="TreeGrafter"/>
</dbReference>
<dbReference type="GO" id="GO:0051880">
    <property type="term" value="F:G-quadruplex DNA binding"/>
    <property type="evidence" value="ECO:0007669"/>
    <property type="project" value="TreeGrafter"/>
</dbReference>
<dbReference type="Gene3D" id="3.40.50.300">
    <property type="entry name" value="P-loop containing nucleotide triphosphate hydrolases"/>
    <property type="match status" value="2"/>
</dbReference>
<evidence type="ECO:0000256" key="15">
    <source>
        <dbReference type="ARBA" id="ARBA00022989"/>
    </source>
</evidence>
<feature type="transmembrane region" description="Helical" evidence="27">
    <location>
        <begin position="1760"/>
        <end position="1779"/>
    </location>
</feature>
<feature type="compositionally biased region" description="Basic and acidic residues" evidence="26">
    <location>
        <begin position="1941"/>
        <end position="1955"/>
    </location>
</feature>
<dbReference type="FunFam" id="3.40.50.300:FF:001195">
    <property type="entry name" value="DNA repair protein rad50"/>
    <property type="match status" value="1"/>
</dbReference>
<comment type="similarity">
    <text evidence="5">Belongs to the major facilitator superfamily. TCR/Tet family.</text>
</comment>
<dbReference type="SUPFAM" id="SSF57997">
    <property type="entry name" value="Tropomyosin"/>
    <property type="match status" value="1"/>
</dbReference>
<dbReference type="CDD" id="cd17502">
    <property type="entry name" value="MFS_Azr1_MDR_like"/>
    <property type="match status" value="1"/>
</dbReference>
<feature type="region of interest" description="Disordered" evidence="26">
    <location>
        <begin position="1932"/>
        <end position="1955"/>
    </location>
</feature>
<evidence type="ECO:0000256" key="26">
    <source>
        <dbReference type="SAM" id="MobiDB-lite"/>
    </source>
</evidence>
<evidence type="ECO:0000256" key="5">
    <source>
        <dbReference type="ARBA" id="ARBA00007520"/>
    </source>
</evidence>
<evidence type="ECO:0000256" key="12">
    <source>
        <dbReference type="ARBA" id="ARBA00022763"/>
    </source>
</evidence>
<evidence type="ECO:0000256" key="19">
    <source>
        <dbReference type="ARBA" id="ARBA00023204"/>
    </source>
</evidence>
<keyword evidence="13" id="KW-0378">Hydrolase</keyword>
<dbReference type="KEGG" id="nhe:NECHADRAFT_65858"/>
<evidence type="ECO:0000256" key="2">
    <source>
        <dbReference type="ARBA" id="ARBA00004123"/>
    </source>
</evidence>
<comment type="subcellular location">
    <subcellularLocation>
        <location evidence="4">Chromosome</location>
    </subcellularLocation>
    <subcellularLocation>
        <location evidence="2">Nucleus</location>
    </subcellularLocation>
    <subcellularLocation>
        <location evidence="3">Vacuole membrane</location>
        <topology evidence="3">Multi-pass membrane protein</topology>
    </subcellularLocation>
</comment>
<dbReference type="VEuPathDB" id="FungiDB:NECHADRAFT_65858"/>
<dbReference type="SUPFAM" id="SSF52540">
    <property type="entry name" value="P-loop containing nucleoside triphosphate hydrolases"/>
    <property type="match status" value="2"/>
</dbReference>
<feature type="coiled-coil region" evidence="25">
    <location>
        <begin position="1042"/>
        <end position="1074"/>
    </location>
</feature>
<dbReference type="eggNOG" id="KOG0254">
    <property type="taxonomic scope" value="Eukaryota"/>
</dbReference>
<dbReference type="RefSeq" id="XP_003053819.1">
    <property type="nucleotide sequence ID" value="XM_003053773.1"/>
</dbReference>
<evidence type="ECO:0000256" key="20">
    <source>
        <dbReference type="ARBA" id="ARBA00023242"/>
    </source>
</evidence>
<evidence type="ECO:0000256" key="13">
    <source>
        <dbReference type="ARBA" id="ARBA00022801"/>
    </source>
</evidence>
<comment type="function">
    <text evidence="22">Efflux pump; part of the gene cluster that mediates the biosynthesis of dothistromin (DOTH), a polyketide toxin very similar in structure to the aflatoxin precursor, versicolorin B. One function of dotC may be to transport early-stage dothistromin biosynthetic intermediates from the cytoplasm into vacuoles, thereby affecting the rate of dothistromin production.</text>
</comment>
<feature type="transmembrane region" description="Helical" evidence="27">
    <location>
        <begin position="1903"/>
        <end position="1920"/>
    </location>
</feature>
<keyword evidence="20" id="KW-0539">Nucleus</keyword>
<dbReference type="GO" id="GO:0003691">
    <property type="term" value="F:double-stranded telomeric DNA binding"/>
    <property type="evidence" value="ECO:0007669"/>
    <property type="project" value="TreeGrafter"/>
</dbReference>
<dbReference type="GO" id="GO:0070192">
    <property type="term" value="P:chromosome organization involved in meiotic cell cycle"/>
    <property type="evidence" value="ECO:0007669"/>
    <property type="project" value="TreeGrafter"/>
</dbReference>
<keyword evidence="19" id="KW-0234">DNA repair</keyword>
<keyword evidence="17 27" id="KW-0472">Membrane</keyword>
<dbReference type="InterPro" id="IPR011701">
    <property type="entry name" value="MFS"/>
</dbReference>
<feature type="transmembrane region" description="Helical" evidence="27">
    <location>
        <begin position="1433"/>
        <end position="1457"/>
    </location>
</feature>
<feature type="coiled-coil region" evidence="25">
    <location>
        <begin position="493"/>
        <end position="527"/>
    </location>
</feature>
<dbReference type="PROSITE" id="PS50850">
    <property type="entry name" value="MFS"/>
    <property type="match status" value="1"/>
</dbReference>
<dbReference type="Gene3D" id="1.20.1250.20">
    <property type="entry name" value="MFS general substrate transporter like domains"/>
    <property type="match status" value="1"/>
</dbReference>
<evidence type="ECO:0000256" key="8">
    <source>
        <dbReference type="ARBA" id="ARBA00022448"/>
    </source>
</evidence>
<dbReference type="PANTHER" id="PTHR18867:SF12">
    <property type="entry name" value="DNA REPAIR PROTEIN RAD50"/>
    <property type="match status" value="1"/>
</dbReference>
<reference evidence="29 30" key="1">
    <citation type="journal article" date="2009" name="PLoS Genet.">
        <title>The genome of Nectria haematococca: contribution of supernumerary chromosomes to gene expansion.</title>
        <authorList>
            <person name="Coleman J.J."/>
            <person name="Rounsley S.D."/>
            <person name="Rodriguez-Carres M."/>
            <person name="Kuo A."/>
            <person name="Wasmann C.C."/>
            <person name="Grimwood J."/>
            <person name="Schmutz J."/>
            <person name="Taga M."/>
            <person name="White G.J."/>
            <person name="Zhou S."/>
            <person name="Schwartz D.C."/>
            <person name="Freitag M."/>
            <person name="Ma L.J."/>
            <person name="Danchin E.G."/>
            <person name="Henrissat B."/>
            <person name="Coutinho P.M."/>
            <person name="Nelson D.R."/>
            <person name="Straney D."/>
            <person name="Napoli C.A."/>
            <person name="Barker B.M."/>
            <person name="Gribskov M."/>
            <person name="Rep M."/>
            <person name="Kroken S."/>
            <person name="Molnar I."/>
            <person name="Rensing C."/>
            <person name="Kennell J.C."/>
            <person name="Zamora J."/>
            <person name="Farman M.L."/>
            <person name="Selker E.U."/>
            <person name="Salamov A."/>
            <person name="Shapiro H."/>
            <person name="Pangilinan J."/>
            <person name="Lindquist E."/>
            <person name="Lamers C."/>
            <person name="Grigoriev I.V."/>
            <person name="Geiser D.M."/>
            <person name="Covert S.F."/>
            <person name="Temporini E."/>
            <person name="Vanetten H.D."/>
        </authorList>
    </citation>
    <scope>NUCLEOTIDE SEQUENCE [LARGE SCALE GENOMIC DNA]</scope>
    <source>
        <strain evidence="30">ATCC MYA-4622 / CBS 123669 / FGSC 9596 / NRRL 45880 / 77-13-4</strain>
    </source>
</reference>
<dbReference type="Pfam" id="PF13558">
    <property type="entry name" value="SbcC_Walker_B"/>
    <property type="match status" value="1"/>
</dbReference>
<gene>
    <name evidence="29" type="ORF">NECHADRAFT_65858</name>
</gene>
<sequence>MSKIDKLSISGVRSFSPSVREAIQFNTPLTLIVGYNGSGKTTIIECLKYATTGELPPNSKGGAFIHDPKLCGEKEVMAQVKLQFRSINDRQHVATRSIQLTVKKTTRSQKTLDCSLVVVNNGERTTTSTRTAQLDEMIPERLGVSPAILDAVIFCHQDESLWPLSEPAALKKRFDEIFEAMKYTKAIDNLKVLRKKQVEQLGKLQNDEAHNKVNKDRGDRAEKRMNALQEDIEGARAKCESISTEMDNTQEIIREIRETANSHLAIVQNLNTKREQLEYREEAVKELKATIDELPEDDARLESDLAHYEDRMQHLQEEADQNKTQYNELQNELARSRKDLSAKLSEQGKHQSDKDKYERQIKTRMEMIQEAAQTYGFSGFDGDLSDHQVKSFNDRLQKLLNEKKRDLERLQKENSVELDRATGVITELEGRKAARTQDRVSAKQRMTAIEKRTAVLHNESGLIDVDEGAKAILDGQMQDLDSRFQTSQKAFENADWDNQLSTENDKLHQLENESDKLGRELVECTRLASERAQLDYRKKELADRKRKLDTLTSTWKAKLDKIIGSDWEPESLDSKFQLVVKDQNKVVMDAQKRRDQTRQKQQKVEFRMRTAKESLDRKSKEATSCQQQVVDALQTVRDNAIVEDYTEEVETAEQQVEELRNDLSLFDALVDYYNKCKRMLDSKRKCLLCERHFDDNQAASLERLSKKIEKNLDPKGKVDTEKDLKEAVASLEKLRSVRSVYDTYERLSAELPSLRDECKAVEVEFDALERQLEEQTSVVSAEEEKQKDLEDMSKTVMNITQTVKDIGESETQVDRIMSQQMSGGATRSPDEIHELQAGVSEQMRSLKNRISKLTTDRQRMKDQLSALELEKSELRNKISRAAGQLDKKKDLQNQIQVLKEELSHQREVIQRADEELESIEPSINEARSARDDVLRRGRSKEQVIADTRDSVANSVSEMKMMDTDIQDYIDRGGPSNLASNQRAIATLEKTIANTEKEVTDLTVRTNKLKQDIDNGDRKKKNIRDNLNYRKNLRTVEVIRGEISELEDRNADEDYERLQAEARAHEDHYNRLLAERGSVMGAMKTKDEELGRLLQEWEMDYKDAKRKYRESHIRVETTKAAIEDLAQCSSAVDKAVMQFHSMKMSEVNRIAGELWQSTYQGTDIDTILIRSDNESSTGKRNYNYRLCMVKQDTEMDMRGRCSAGQKVLASIIIRLALAESFGVNCGLIALDEPTTNLDRDNIKSLAESLHMIIKARQAQSNFQLIVITHDEEFLRHMRCSDFCDSFFRVKRDERQNSVISREILRLIPRNILTTRQSSSGVHCSALLISNPFLDAVYGAFRKRSIATTLTTLNSIHLRNFRFFSVVSLVNCPVLTMAASTTNPNQRISSETTLDDIERDGAAPSPSNAEASPGNDNVPAAAPAPEAGRTKLETFLIMFALGLALFLAALDVTIITTAVPTISNEFKSSQGYIWIGSAYLLGNASFLPTWTKLSDIFGRKPIILVAAVTFWIGSLLCAVSKNMAMLIASRAIQGVGGGGLVVLPNIAISDLFSIRNRGMYFGILGMVWALASAVGPILGGVFTSQVNWRWCFYINLPLSAVAIVILIFVLKLHNPRTPMKEGLLALDWPGSLLMIGGTIMWLLGIELGGVSFPWNSATIICLLIFGVVTSAIFLVYEWKVAKFPIMPPYLFHKQNSNAAFGLAFTHAFVFMSGSYWLPLYFQGVLGASSLLSGVYLLPFVLSLSFVSAAAGIIIKKTGRYKIVIVSGMFVTVLGFGLLINLEPRANWVKIIIFQMVAGFGIGPNFQAPLIALQTNIEPRDIAAATSTFSLIRQLGTSVSVVIGGVIFNNEMERQYPKLERELGPDLANLLSGSNAAGNVQVVGEMSGHEGQVAKTAYWKSLQTMYIVYTCFAGLALIISMMIKQVNLSKEHQEHKTGLMSLKGRKDAKNDNEKATDN</sequence>
<keyword evidence="9" id="KW-0158">Chromosome</keyword>
<feature type="transmembrane region" description="Helical" evidence="27">
    <location>
        <begin position="1785"/>
        <end position="1807"/>
    </location>
</feature>
<feature type="coiled-coil region" evidence="25">
    <location>
        <begin position="389"/>
        <end position="420"/>
    </location>
</feature>
<dbReference type="FunFam" id="1.20.1250.20:FF:000196">
    <property type="entry name" value="MFS toxin efflux pump (AflT)"/>
    <property type="match status" value="1"/>
</dbReference>
<evidence type="ECO:0000313" key="29">
    <source>
        <dbReference type="EMBL" id="EEU48106.1"/>
    </source>
</evidence>
<feature type="transmembrane region" description="Helical" evidence="27">
    <location>
        <begin position="1588"/>
        <end position="1608"/>
    </location>
</feature>
<evidence type="ECO:0000256" key="24">
    <source>
        <dbReference type="ARBA" id="ARBA00083178"/>
    </source>
</evidence>
<evidence type="ECO:0000259" key="28">
    <source>
        <dbReference type="PROSITE" id="PS50850"/>
    </source>
</evidence>
<evidence type="ECO:0000256" key="23">
    <source>
        <dbReference type="ARBA" id="ARBA00069956"/>
    </source>
</evidence>
<accession>C7YIJ9</accession>
<proteinExistence type="inferred from homology"/>
<feature type="coiled-coil region" evidence="25">
    <location>
        <begin position="977"/>
        <end position="1011"/>
    </location>
</feature>
<dbReference type="FunFam" id="1.20.1720.10:FF:000014">
    <property type="entry name" value="MFS drug transporter, putative"/>
    <property type="match status" value="1"/>
</dbReference>
<dbReference type="Proteomes" id="UP000005206">
    <property type="component" value="Chromosome 1"/>
</dbReference>
<protein>
    <recommendedName>
        <fullName evidence="7">DNA repair protein RAD50</fullName>
    </recommendedName>
    <alternativeName>
        <fullName evidence="24">Dothistromin biosynthesis protein C</fullName>
    </alternativeName>
    <alternativeName>
        <fullName evidence="23">Efflux pump dotC</fullName>
    </alternativeName>
</protein>